<organism evidence="2 3">
    <name type="scientific">Paenibacillus forsythiae</name>
    <dbReference type="NCBI Taxonomy" id="365616"/>
    <lineage>
        <taxon>Bacteria</taxon>
        <taxon>Bacillati</taxon>
        <taxon>Bacillota</taxon>
        <taxon>Bacilli</taxon>
        <taxon>Bacillales</taxon>
        <taxon>Paenibacillaceae</taxon>
        <taxon>Paenibacillus</taxon>
    </lineage>
</organism>
<dbReference type="Proteomes" id="UP001248709">
    <property type="component" value="Unassembled WGS sequence"/>
</dbReference>
<dbReference type="InterPro" id="IPR002559">
    <property type="entry name" value="Transposase_11"/>
</dbReference>
<dbReference type="Pfam" id="PF01609">
    <property type="entry name" value="DDE_Tnp_1"/>
    <property type="match status" value="1"/>
</dbReference>
<evidence type="ECO:0000313" key="2">
    <source>
        <dbReference type="EMBL" id="MDT3426196.1"/>
    </source>
</evidence>
<keyword evidence="3" id="KW-1185">Reference proteome</keyword>
<sequence length="53" mass="6207">MTDLMQVTAEQIALMYKARWQVEVFFRWIKQHLNIPTLFGTTENAVYGQLFGA</sequence>
<feature type="domain" description="Transposase IS4-like" evidence="1">
    <location>
        <begin position="2"/>
        <end position="52"/>
    </location>
</feature>
<evidence type="ECO:0000259" key="1">
    <source>
        <dbReference type="Pfam" id="PF01609"/>
    </source>
</evidence>
<protein>
    <submittedName>
        <fullName evidence="2">IS4 transposase</fullName>
    </submittedName>
</protein>
<reference evidence="2 3" key="1">
    <citation type="submission" date="2023-07" db="EMBL/GenBank/DDBJ databases">
        <title>Genomic Encyclopedia of Type Strains, Phase IV (KMG-IV): sequencing the most valuable type-strain genomes for metagenomic binning, comparative biology and taxonomic classification.</title>
        <authorList>
            <person name="Goeker M."/>
        </authorList>
    </citation>
    <scope>NUCLEOTIDE SEQUENCE [LARGE SCALE GENOMIC DNA]</scope>
    <source>
        <strain evidence="2 3">T98</strain>
    </source>
</reference>
<dbReference type="EMBL" id="JAUSUY010000005">
    <property type="protein sequence ID" value="MDT3426196.1"/>
    <property type="molecule type" value="Genomic_DNA"/>
</dbReference>
<proteinExistence type="predicted"/>
<evidence type="ECO:0000313" key="3">
    <source>
        <dbReference type="Proteomes" id="UP001248709"/>
    </source>
</evidence>
<dbReference type="PANTHER" id="PTHR33258">
    <property type="entry name" value="TRANSPOSASE INSL FOR INSERTION SEQUENCE ELEMENT IS186A-RELATED"/>
    <property type="match status" value="1"/>
</dbReference>
<dbReference type="SUPFAM" id="SSF53098">
    <property type="entry name" value="Ribonuclease H-like"/>
    <property type="match status" value="1"/>
</dbReference>
<gene>
    <name evidence="2" type="ORF">J2Z22_001716</name>
</gene>
<name>A0ABU3H6W7_9BACL</name>
<dbReference type="PANTHER" id="PTHR33258:SF1">
    <property type="entry name" value="TRANSPOSASE INSL FOR INSERTION SEQUENCE ELEMENT IS186A-RELATED"/>
    <property type="match status" value="1"/>
</dbReference>
<dbReference type="InterPro" id="IPR012337">
    <property type="entry name" value="RNaseH-like_sf"/>
</dbReference>
<comment type="caution">
    <text evidence="2">The sequence shown here is derived from an EMBL/GenBank/DDBJ whole genome shotgun (WGS) entry which is preliminary data.</text>
</comment>
<accession>A0ABU3H6W7</accession>
<dbReference type="Gene3D" id="3.90.350.10">
    <property type="entry name" value="Transposase Inhibitor Protein From Tn5, Chain A, domain 1"/>
    <property type="match status" value="1"/>
</dbReference>